<dbReference type="SUPFAM" id="SSF50447">
    <property type="entry name" value="Translation proteins"/>
    <property type="match status" value="1"/>
</dbReference>
<keyword evidence="7" id="KW-0808">Transferase</keyword>
<dbReference type="PRINTS" id="PR00315">
    <property type="entry name" value="ELONGATNFCT"/>
</dbReference>
<dbReference type="Gene3D" id="2.40.30.10">
    <property type="entry name" value="Translation factors"/>
    <property type="match status" value="2"/>
</dbReference>
<dbReference type="AlphaFoldDB" id="A0A5M6IMJ2"/>
<evidence type="ECO:0000256" key="9">
    <source>
        <dbReference type="ARBA" id="ARBA00022741"/>
    </source>
</evidence>
<dbReference type="InterPro" id="IPR018638">
    <property type="entry name" value="DUF2061_membrane"/>
</dbReference>
<evidence type="ECO:0000256" key="1">
    <source>
        <dbReference type="ARBA" id="ARBA00001823"/>
    </source>
</evidence>
<evidence type="ECO:0000256" key="2">
    <source>
        <dbReference type="ARBA" id="ARBA00002357"/>
    </source>
</evidence>
<sequence>MDALPPDAALLEDALPVAGLPARPVSLLRFLTCGSVDDGKSTLIGRLLHDAGLVPSDQMATLEKDSRRWGTTGGDLDFALLVDGLSAEREQGITIDVAYRYFATRRRAFIVADTPGHQQYTRNMATGAAGADLAVILVDARRGIQPQTRRHAFIAGMLRVPHLVLAVNKMDLVGFDEAAFEAIVAEFRRVVAPLGFASVIAIPLCAREGDNLVRPSVRMGWYDGPTLLGYLETIEPTHAEEATLSPRLPVQWVNRRSAGFRGYAGTLVRGSVHPGQRVRVLPGGHAATVARIVGGDGDVADAVAGQAVTLTLQEDIDISRGDVIIGAEDGLRPRRELTARLLWMDDTPLGRGGEYEIRLATATAGARVTVLHHAIDIHSFEQMPADGLEANGIGLVTLKLDRSIAAARYEEDRELGGFILVDRDSNATVALGMVMDDAPAPPLREWHWRSLAKGVTWRITGSIDTFLLSWLITGHLKLAGGIAGAEVFTKIGLFYLHERAWATLSWGKTGGTLLGNFRMLELVTVKMRAISARPGLRPGPSRGQESPAPH</sequence>
<accession>A0A5M6IMJ2</accession>
<dbReference type="GO" id="GO:0004020">
    <property type="term" value="F:adenylylsulfate kinase activity"/>
    <property type="evidence" value="ECO:0007669"/>
    <property type="project" value="UniProtKB-EC"/>
</dbReference>
<reference evidence="15 16" key="1">
    <citation type="submission" date="2019-09" db="EMBL/GenBank/DDBJ databases">
        <title>Genome sequence of Rhodovastum atsumiense, a diverse member of the Acetobacteraceae family of non-sulfur purple photosynthetic bacteria.</title>
        <authorList>
            <person name="Meyer T."/>
            <person name="Kyndt J."/>
        </authorList>
    </citation>
    <scope>NUCLEOTIDE SEQUENCE [LARGE SCALE GENOMIC DNA]</scope>
    <source>
        <strain evidence="15 16">DSM 21279</strain>
    </source>
</reference>
<evidence type="ECO:0000256" key="6">
    <source>
        <dbReference type="ARBA" id="ARBA00018372"/>
    </source>
</evidence>
<dbReference type="SUPFAM" id="SSF52540">
    <property type="entry name" value="P-loop containing nucleoside triphosphate hydrolases"/>
    <property type="match status" value="1"/>
</dbReference>
<dbReference type="InterPro" id="IPR000795">
    <property type="entry name" value="T_Tr_GTP-bd_dom"/>
</dbReference>
<dbReference type="Gene3D" id="3.40.50.300">
    <property type="entry name" value="P-loop containing nucleotide triphosphate hydrolases"/>
    <property type="match status" value="1"/>
</dbReference>
<dbReference type="EMBL" id="VWPK01000068">
    <property type="protein sequence ID" value="KAA5608775.1"/>
    <property type="molecule type" value="Genomic_DNA"/>
</dbReference>
<dbReference type="CDD" id="cd04166">
    <property type="entry name" value="CysN_ATPS"/>
    <property type="match status" value="1"/>
</dbReference>
<dbReference type="Pfam" id="PF09834">
    <property type="entry name" value="DUF2061"/>
    <property type="match status" value="1"/>
</dbReference>
<evidence type="ECO:0000256" key="11">
    <source>
        <dbReference type="ARBA" id="ARBA00023134"/>
    </source>
</evidence>
<organism evidence="15 16">
    <name type="scientific">Rhodovastum atsumiense</name>
    <dbReference type="NCBI Taxonomy" id="504468"/>
    <lineage>
        <taxon>Bacteria</taxon>
        <taxon>Pseudomonadati</taxon>
        <taxon>Pseudomonadota</taxon>
        <taxon>Alphaproteobacteria</taxon>
        <taxon>Acetobacterales</taxon>
        <taxon>Acetobacteraceae</taxon>
        <taxon>Rhodovastum</taxon>
    </lineage>
</organism>
<comment type="subunit">
    <text evidence="3">Sulfate-activating enzymes, NodP and NodQ, may be physically associated.</text>
</comment>
<dbReference type="EC" id="2.7.1.25" evidence="4"/>
<comment type="catalytic activity">
    <reaction evidence="1">
        <text>adenosine 5'-phosphosulfate + ATP = 3'-phosphoadenylyl sulfate + ADP + H(+)</text>
        <dbReference type="Rhea" id="RHEA:24152"/>
        <dbReference type="ChEBI" id="CHEBI:15378"/>
        <dbReference type="ChEBI" id="CHEBI:30616"/>
        <dbReference type="ChEBI" id="CHEBI:58243"/>
        <dbReference type="ChEBI" id="CHEBI:58339"/>
        <dbReference type="ChEBI" id="CHEBI:456216"/>
        <dbReference type="EC" id="2.7.1.25"/>
    </reaction>
</comment>
<keyword evidence="16" id="KW-1185">Reference proteome</keyword>
<dbReference type="PROSITE" id="PS00301">
    <property type="entry name" value="G_TR_1"/>
    <property type="match status" value="1"/>
</dbReference>
<proteinExistence type="predicted"/>
<dbReference type="NCBIfam" id="TIGR02034">
    <property type="entry name" value="CysN"/>
    <property type="match status" value="1"/>
</dbReference>
<dbReference type="InterPro" id="IPR031157">
    <property type="entry name" value="G_TR_CS"/>
</dbReference>
<evidence type="ECO:0000256" key="13">
    <source>
        <dbReference type="ARBA" id="ARBA00032986"/>
    </source>
</evidence>
<evidence type="ECO:0000256" key="8">
    <source>
        <dbReference type="ARBA" id="ARBA00022695"/>
    </source>
</evidence>
<dbReference type="InterPro" id="IPR009000">
    <property type="entry name" value="Transl_B-barrel_sf"/>
</dbReference>
<dbReference type="InterPro" id="IPR044138">
    <property type="entry name" value="CysN_II"/>
</dbReference>
<dbReference type="GO" id="GO:0005524">
    <property type="term" value="F:ATP binding"/>
    <property type="evidence" value="ECO:0007669"/>
    <property type="project" value="UniProtKB-KW"/>
</dbReference>
<dbReference type="CDD" id="cd03695">
    <property type="entry name" value="CysN_NodQ_II"/>
    <property type="match status" value="1"/>
</dbReference>
<dbReference type="CDD" id="cd04095">
    <property type="entry name" value="CysN_NoDQ_III"/>
    <property type="match status" value="1"/>
</dbReference>
<dbReference type="InterPro" id="IPR011779">
    <property type="entry name" value="SO4_adenylTrfase_lsu"/>
</dbReference>
<evidence type="ECO:0000256" key="10">
    <source>
        <dbReference type="ARBA" id="ARBA00022840"/>
    </source>
</evidence>
<dbReference type="FunFam" id="3.40.50.300:FF:000119">
    <property type="entry name" value="Sulfate adenylyltransferase subunit 1"/>
    <property type="match status" value="1"/>
</dbReference>
<dbReference type="PROSITE" id="PS51722">
    <property type="entry name" value="G_TR_2"/>
    <property type="match status" value="1"/>
</dbReference>
<keyword evidence="10" id="KW-0067">ATP-binding</keyword>
<evidence type="ECO:0000256" key="4">
    <source>
        <dbReference type="ARBA" id="ARBA00012121"/>
    </source>
</evidence>
<gene>
    <name evidence="15" type="ORF">F1189_27420</name>
</gene>
<evidence type="ECO:0000313" key="16">
    <source>
        <dbReference type="Proteomes" id="UP000325255"/>
    </source>
</evidence>
<protein>
    <recommendedName>
        <fullName evidence="6">Bifunctional enzyme NodQ</fullName>
        <ecNumber evidence="4">2.7.1.25</ecNumber>
        <ecNumber evidence="5">2.7.7.4</ecNumber>
    </recommendedName>
    <alternativeName>
        <fullName evidence="13">Nodulation protein Q</fullName>
    </alternativeName>
</protein>
<dbReference type="Pfam" id="PF00009">
    <property type="entry name" value="GTP_EFTU"/>
    <property type="match status" value="1"/>
</dbReference>
<dbReference type="PANTHER" id="PTHR23115">
    <property type="entry name" value="TRANSLATION FACTOR"/>
    <property type="match status" value="1"/>
</dbReference>
<dbReference type="GO" id="GO:0004781">
    <property type="term" value="F:sulfate adenylyltransferase (ATP) activity"/>
    <property type="evidence" value="ECO:0007669"/>
    <property type="project" value="UniProtKB-EC"/>
</dbReference>
<dbReference type="GO" id="GO:0006790">
    <property type="term" value="P:sulfur compound metabolic process"/>
    <property type="evidence" value="ECO:0007669"/>
    <property type="project" value="InterPro"/>
</dbReference>
<evidence type="ECO:0000259" key="14">
    <source>
        <dbReference type="PROSITE" id="PS51722"/>
    </source>
</evidence>
<dbReference type="InterPro" id="IPR054696">
    <property type="entry name" value="GTP-eEF1A_C"/>
</dbReference>
<dbReference type="RefSeq" id="WP_150045007.1">
    <property type="nucleotide sequence ID" value="NZ_OW485601.1"/>
</dbReference>
<dbReference type="SUPFAM" id="SSF50465">
    <property type="entry name" value="EF-Tu/eEF-1alpha/eIF2-gamma C-terminal domain"/>
    <property type="match status" value="1"/>
</dbReference>
<dbReference type="Proteomes" id="UP000325255">
    <property type="component" value="Unassembled WGS sequence"/>
</dbReference>
<evidence type="ECO:0000256" key="7">
    <source>
        <dbReference type="ARBA" id="ARBA00022679"/>
    </source>
</evidence>
<dbReference type="EC" id="2.7.7.4" evidence="5"/>
<comment type="function">
    <text evidence="2">APS kinase catalyzes the synthesis of activated sulfate.</text>
</comment>
<dbReference type="OrthoDB" id="9804504at2"/>
<name>A0A5M6IMJ2_9PROT</name>
<evidence type="ECO:0000256" key="12">
    <source>
        <dbReference type="ARBA" id="ARBA00024872"/>
    </source>
</evidence>
<dbReference type="InterPro" id="IPR027417">
    <property type="entry name" value="P-loop_NTPase"/>
</dbReference>
<dbReference type="InterPro" id="IPR050100">
    <property type="entry name" value="TRAFAC_GTPase_members"/>
</dbReference>
<dbReference type="GO" id="GO:0005525">
    <property type="term" value="F:GTP binding"/>
    <property type="evidence" value="ECO:0007669"/>
    <property type="project" value="UniProtKB-KW"/>
</dbReference>
<evidence type="ECO:0000313" key="15">
    <source>
        <dbReference type="EMBL" id="KAA5608775.1"/>
    </source>
</evidence>
<keyword evidence="9" id="KW-0547">Nucleotide-binding</keyword>
<dbReference type="Pfam" id="PF22594">
    <property type="entry name" value="GTP-eEF1A_C"/>
    <property type="match status" value="1"/>
</dbReference>
<evidence type="ECO:0000256" key="3">
    <source>
        <dbReference type="ARBA" id="ARBA00011760"/>
    </source>
</evidence>
<dbReference type="InterPro" id="IPR041757">
    <property type="entry name" value="CysN_GTP-bd"/>
</dbReference>
<comment type="function">
    <text evidence="12">Proposed to provide activated sulfate for transfer to Nod factor. ATP sulfurylase may be the GTPase, regulating ATP sulfurylase activity.</text>
</comment>
<evidence type="ECO:0000256" key="5">
    <source>
        <dbReference type="ARBA" id="ARBA00012391"/>
    </source>
</evidence>
<feature type="domain" description="Tr-type G" evidence="14">
    <location>
        <begin position="25"/>
        <end position="247"/>
    </location>
</feature>
<comment type="caution">
    <text evidence="15">The sequence shown here is derived from an EMBL/GenBank/DDBJ whole genome shotgun (WGS) entry which is preliminary data.</text>
</comment>
<dbReference type="InterPro" id="IPR044139">
    <property type="entry name" value="CysN_NoDQ_III"/>
</dbReference>
<keyword evidence="11" id="KW-0342">GTP-binding</keyword>
<dbReference type="InterPro" id="IPR009001">
    <property type="entry name" value="Transl_elong_EF1A/Init_IF2_C"/>
</dbReference>
<keyword evidence="8" id="KW-0548">Nucleotidyltransferase</keyword>
<dbReference type="GO" id="GO:0003924">
    <property type="term" value="F:GTPase activity"/>
    <property type="evidence" value="ECO:0007669"/>
    <property type="project" value="InterPro"/>
</dbReference>